<reference evidence="1 2" key="1">
    <citation type="journal article" date="2013" name="Mar. Genomics">
        <title>Expression of sulfatases in Rhodopirellula baltica and the diversity of sulfatases in the genus Rhodopirellula.</title>
        <authorList>
            <person name="Wegner C.E."/>
            <person name="Richter-Heitmann T."/>
            <person name="Klindworth A."/>
            <person name="Klockow C."/>
            <person name="Richter M."/>
            <person name="Achstetter T."/>
            <person name="Glockner F.O."/>
            <person name="Harder J."/>
        </authorList>
    </citation>
    <scope>NUCLEOTIDE SEQUENCE [LARGE SCALE GENOMIC DNA]</scope>
    <source>
        <strain evidence="1 2">SH28</strain>
    </source>
</reference>
<dbReference type="Proteomes" id="UP000007993">
    <property type="component" value="Unassembled WGS sequence"/>
</dbReference>
<dbReference type="EMBL" id="AMCW01000133">
    <property type="protein sequence ID" value="EKK00112.1"/>
    <property type="molecule type" value="Genomic_DNA"/>
</dbReference>
<accession>K5D0U6</accession>
<organism evidence="1 2">
    <name type="scientific">Rhodopirellula baltica SH28</name>
    <dbReference type="NCBI Taxonomy" id="993517"/>
    <lineage>
        <taxon>Bacteria</taxon>
        <taxon>Pseudomonadati</taxon>
        <taxon>Planctomycetota</taxon>
        <taxon>Planctomycetia</taxon>
        <taxon>Pirellulales</taxon>
        <taxon>Pirellulaceae</taxon>
        <taxon>Rhodopirellula</taxon>
    </lineage>
</organism>
<protein>
    <submittedName>
        <fullName evidence="1">Uncharacterized protein</fullName>
    </submittedName>
</protein>
<evidence type="ECO:0000313" key="1">
    <source>
        <dbReference type="EMBL" id="EKK00112.1"/>
    </source>
</evidence>
<gene>
    <name evidence="1" type="ORF">RBSH_04448</name>
</gene>
<comment type="caution">
    <text evidence="1">The sequence shown here is derived from an EMBL/GenBank/DDBJ whole genome shotgun (WGS) entry which is preliminary data.</text>
</comment>
<dbReference type="PATRIC" id="fig|993517.3.peg.4837"/>
<dbReference type="AlphaFoldDB" id="K5D0U6"/>
<proteinExistence type="predicted"/>
<name>K5D0U6_RHOBT</name>
<sequence>MGVERQFPDQLFPFSIGQVGDFNQETTSALLFAEFFLGGQSISKTPENFFGMHGKFKL</sequence>
<evidence type="ECO:0000313" key="2">
    <source>
        <dbReference type="Proteomes" id="UP000007993"/>
    </source>
</evidence>